<evidence type="ECO:0000256" key="1">
    <source>
        <dbReference type="ARBA" id="ARBA00023015"/>
    </source>
</evidence>
<dbReference type="Proteomes" id="UP000014605">
    <property type="component" value="Unassembled WGS sequence"/>
</dbReference>
<dbReference type="PANTHER" id="PTHR46797">
    <property type="entry name" value="HTH-TYPE TRANSCRIPTIONAL REGULATOR"/>
    <property type="match status" value="1"/>
</dbReference>
<keyword evidence="6" id="KW-1185">Reference proteome</keyword>
<keyword evidence="1" id="KW-0805">Transcription regulation</keyword>
<evidence type="ECO:0000256" key="3">
    <source>
        <dbReference type="ARBA" id="ARBA00023163"/>
    </source>
</evidence>
<comment type="caution">
    <text evidence="5">The sequence shown here is derived from an EMBL/GenBank/DDBJ whole genome shotgun (WGS) entry which is preliminary data.</text>
</comment>
<protein>
    <recommendedName>
        <fullName evidence="4">HTH cro/C1-type domain-containing protein</fullName>
    </recommendedName>
</protein>
<dbReference type="AlphaFoldDB" id="S3MF94"/>
<dbReference type="HOGENOM" id="CLU_066192_17_8_12"/>
<feature type="domain" description="HTH cro/C1-type" evidence="4">
    <location>
        <begin position="14"/>
        <end position="68"/>
    </location>
</feature>
<proteinExistence type="predicted"/>
<evidence type="ECO:0000313" key="5">
    <source>
        <dbReference type="EMBL" id="EPF47709.1"/>
    </source>
</evidence>
<dbReference type="SMART" id="SM00530">
    <property type="entry name" value="HTH_XRE"/>
    <property type="match status" value="1"/>
</dbReference>
<keyword evidence="3" id="KW-0804">Transcription</keyword>
<keyword evidence="2" id="KW-0238">DNA-binding</keyword>
<dbReference type="InterPro" id="IPR001387">
    <property type="entry name" value="Cro/C1-type_HTH"/>
</dbReference>
<organism evidence="5 6">
    <name type="scientific">Treponema vincentii F0403</name>
    <dbReference type="NCBI Taxonomy" id="1125702"/>
    <lineage>
        <taxon>Bacteria</taxon>
        <taxon>Pseudomonadati</taxon>
        <taxon>Spirochaetota</taxon>
        <taxon>Spirochaetia</taxon>
        <taxon>Spirochaetales</taxon>
        <taxon>Treponemataceae</taxon>
        <taxon>Treponema</taxon>
    </lineage>
</organism>
<gene>
    <name evidence="5" type="ORF">HMPREF1222_00612</name>
</gene>
<dbReference type="GeneID" id="301460805"/>
<dbReference type="Gene3D" id="1.10.260.40">
    <property type="entry name" value="lambda repressor-like DNA-binding domains"/>
    <property type="match status" value="1"/>
</dbReference>
<dbReference type="SUPFAM" id="SSF47413">
    <property type="entry name" value="lambda repressor-like DNA-binding domains"/>
    <property type="match status" value="1"/>
</dbReference>
<dbReference type="GO" id="GO:0003700">
    <property type="term" value="F:DNA-binding transcription factor activity"/>
    <property type="evidence" value="ECO:0007669"/>
    <property type="project" value="TreeGrafter"/>
</dbReference>
<dbReference type="PATRIC" id="fig|1125702.3.peg.641"/>
<dbReference type="GO" id="GO:0003677">
    <property type="term" value="F:DNA binding"/>
    <property type="evidence" value="ECO:0007669"/>
    <property type="project" value="UniProtKB-KW"/>
</dbReference>
<evidence type="ECO:0000313" key="6">
    <source>
        <dbReference type="Proteomes" id="UP000014605"/>
    </source>
</evidence>
<accession>S3MF94</accession>
<sequence length="107" mass="12384">MTELELIKLYSENIKRLRLSKKLTQERLAERVGITSSYISEIENQKKIGKFETIASIAAALEVEPYELFLPSGAMPSYNSKRTRILMNRLRNNFNDLVDTIEEFLAE</sequence>
<evidence type="ECO:0000259" key="4">
    <source>
        <dbReference type="PROSITE" id="PS50943"/>
    </source>
</evidence>
<dbReference type="PANTHER" id="PTHR46797:SF23">
    <property type="entry name" value="HTH-TYPE TRANSCRIPTIONAL REGULATOR SUTR"/>
    <property type="match status" value="1"/>
</dbReference>
<dbReference type="RefSeq" id="WP_016518156.1">
    <property type="nucleotide sequence ID" value="NZ_KE332512.1"/>
</dbReference>
<dbReference type="GO" id="GO:0005829">
    <property type="term" value="C:cytosol"/>
    <property type="evidence" value="ECO:0007669"/>
    <property type="project" value="TreeGrafter"/>
</dbReference>
<dbReference type="Pfam" id="PF01381">
    <property type="entry name" value="HTH_3"/>
    <property type="match status" value="1"/>
</dbReference>
<dbReference type="InterPro" id="IPR050807">
    <property type="entry name" value="TransReg_Diox_bact_type"/>
</dbReference>
<dbReference type="InterPro" id="IPR010982">
    <property type="entry name" value="Lambda_DNA-bd_dom_sf"/>
</dbReference>
<reference evidence="5 6" key="1">
    <citation type="submission" date="2013-04" db="EMBL/GenBank/DDBJ databases">
        <title>The Genome Sequence of Treponema vincentii F0403.</title>
        <authorList>
            <consortium name="The Broad Institute Genomics Platform"/>
            <person name="Earl A."/>
            <person name="Ward D."/>
            <person name="Feldgarden M."/>
            <person name="Gevers D."/>
            <person name="Leonetti C."/>
            <person name="Izard J."/>
            <person name="Walker B."/>
            <person name="Young S."/>
            <person name="Zeng Q."/>
            <person name="Gargeya S."/>
            <person name="Fitzgerald M."/>
            <person name="Haas B."/>
            <person name="Abouelleil A."/>
            <person name="Allen A.W."/>
            <person name="Alvarado L."/>
            <person name="Arachchi H.M."/>
            <person name="Berlin A.M."/>
            <person name="Chapman S.B."/>
            <person name="Gainer-Dewar J."/>
            <person name="Goldberg J."/>
            <person name="Griggs A."/>
            <person name="Gujja S."/>
            <person name="Hansen M."/>
            <person name="Howarth C."/>
            <person name="Imamovic A."/>
            <person name="Ireland A."/>
            <person name="Larimer J."/>
            <person name="McCowan C."/>
            <person name="Murphy C."/>
            <person name="Pearson M."/>
            <person name="Poon T.W."/>
            <person name="Priest M."/>
            <person name="Roberts A."/>
            <person name="Saif S."/>
            <person name="Shea T."/>
            <person name="Sisk P."/>
            <person name="Sykes S."/>
            <person name="Wortman J."/>
            <person name="Nusbaum C."/>
            <person name="Birren B."/>
        </authorList>
    </citation>
    <scope>NUCLEOTIDE SEQUENCE [LARGE SCALE GENOMIC DNA]</scope>
    <source>
        <strain evidence="5 6">F0403</strain>
    </source>
</reference>
<evidence type="ECO:0000256" key="2">
    <source>
        <dbReference type="ARBA" id="ARBA00023125"/>
    </source>
</evidence>
<name>S3MF94_9SPIR</name>
<dbReference type="PROSITE" id="PS50943">
    <property type="entry name" value="HTH_CROC1"/>
    <property type="match status" value="1"/>
</dbReference>
<dbReference type="CDD" id="cd00093">
    <property type="entry name" value="HTH_XRE"/>
    <property type="match status" value="1"/>
</dbReference>
<dbReference type="EMBL" id="ATFC01000002">
    <property type="protein sequence ID" value="EPF47709.1"/>
    <property type="molecule type" value="Genomic_DNA"/>
</dbReference>